<accession>A0A0B6ZL05</accession>
<feature type="region of interest" description="Disordered" evidence="1">
    <location>
        <begin position="369"/>
        <end position="395"/>
    </location>
</feature>
<dbReference type="AlphaFoldDB" id="A0A0B6ZL05"/>
<dbReference type="InterPro" id="IPR043970">
    <property type="entry name" value="FUZ/MON1/HPS1_longin_3"/>
</dbReference>
<gene>
    <name evidence="3" type="primary">ORF69359</name>
</gene>
<feature type="domain" description="FUZ/MON1/HPS1 third Longin" evidence="2">
    <location>
        <begin position="613"/>
        <end position="763"/>
    </location>
</feature>
<feature type="region of interest" description="Disordered" evidence="1">
    <location>
        <begin position="168"/>
        <end position="187"/>
    </location>
</feature>
<evidence type="ECO:0000259" key="2">
    <source>
        <dbReference type="Pfam" id="PF19038"/>
    </source>
</evidence>
<evidence type="ECO:0000256" key="1">
    <source>
        <dbReference type="SAM" id="MobiDB-lite"/>
    </source>
</evidence>
<dbReference type="InterPro" id="IPR026053">
    <property type="entry name" value="HPS1"/>
</dbReference>
<feature type="compositionally biased region" description="Polar residues" evidence="1">
    <location>
        <begin position="288"/>
        <end position="315"/>
    </location>
</feature>
<feature type="region of interest" description="Disordered" evidence="1">
    <location>
        <begin position="271"/>
        <end position="341"/>
    </location>
</feature>
<dbReference type="Pfam" id="PF19038">
    <property type="entry name" value="Fuz_longin_3"/>
    <property type="match status" value="1"/>
</dbReference>
<proteinExistence type="predicted"/>
<feature type="region of interest" description="Disordered" evidence="1">
    <location>
        <begin position="1"/>
        <end position="52"/>
    </location>
</feature>
<feature type="compositionally biased region" description="Polar residues" evidence="1">
    <location>
        <begin position="324"/>
        <end position="341"/>
    </location>
</feature>
<reference evidence="3" key="1">
    <citation type="submission" date="2014-12" db="EMBL/GenBank/DDBJ databases">
        <title>Insight into the proteome of Arion vulgaris.</title>
        <authorList>
            <person name="Aradska J."/>
            <person name="Bulat T."/>
            <person name="Smidak R."/>
            <person name="Sarate P."/>
            <person name="Gangsoo J."/>
            <person name="Sialana F."/>
            <person name="Bilban M."/>
            <person name="Lubec G."/>
        </authorList>
    </citation>
    <scope>NUCLEOTIDE SEQUENCE</scope>
    <source>
        <tissue evidence="3">Skin</tissue>
    </source>
</reference>
<name>A0A0B6ZL05_9EUPU</name>
<feature type="non-terminal residue" evidence="3">
    <location>
        <position position="1"/>
    </location>
</feature>
<dbReference type="EMBL" id="HACG01022343">
    <property type="protein sequence ID" value="CEK69208.1"/>
    <property type="molecule type" value="Transcribed_RNA"/>
</dbReference>
<protein>
    <recommendedName>
        <fullName evidence="2">FUZ/MON1/HPS1 third Longin domain-containing protein</fullName>
    </recommendedName>
</protein>
<dbReference type="PANTHER" id="PTHR12761:SF1">
    <property type="entry name" value="BLOC-3 COMPLEX MEMBER HPS1"/>
    <property type="match status" value="1"/>
</dbReference>
<organism evidence="3">
    <name type="scientific">Arion vulgaris</name>
    <dbReference type="NCBI Taxonomy" id="1028688"/>
    <lineage>
        <taxon>Eukaryota</taxon>
        <taxon>Metazoa</taxon>
        <taxon>Spiralia</taxon>
        <taxon>Lophotrochozoa</taxon>
        <taxon>Mollusca</taxon>
        <taxon>Gastropoda</taxon>
        <taxon>Heterobranchia</taxon>
        <taxon>Euthyneura</taxon>
        <taxon>Panpulmonata</taxon>
        <taxon>Eupulmonata</taxon>
        <taxon>Stylommatophora</taxon>
        <taxon>Helicina</taxon>
        <taxon>Arionoidea</taxon>
        <taxon>Arionidae</taxon>
        <taxon>Arion</taxon>
    </lineage>
</organism>
<feature type="compositionally biased region" description="Polar residues" evidence="1">
    <location>
        <begin position="175"/>
        <end position="187"/>
    </location>
</feature>
<evidence type="ECO:0000313" key="3">
    <source>
        <dbReference type="EMBL" id="CEK69208.1"/>
    </source>
</evidence>
<dbReference type="GO" id="GO:0005085">
    <property type="term" value="F:guanyl-nucleotide exchange factor activity"/>
    <property type="evidence" value="ECO:0007669"/>
    <property type="project" value="TreeGrafter"/>
</dbReference>
<sequence length="775" mass="86832">SSIIADDISDAGEDEYHSAPNSPRSHRSRSPTSKNKSETVKHADSSDQDSIGENLAESLSLLDLFKEKCPDVVFTKETDKNEDKLSIKDEHVTALKDTDTKLQPHTINVEAVVHQDADSTSHPLEHEASCVQISQKSINPADDLKNKCNLDCIHPDLKNGNDCNTYPASGKVDQKSNVEQSTETNSPSQVSAETMETVNEENNVSNESNVHLLGMKKIGNELFTSEEKTVVNRHVAVPSSLSLAVNHDNLQSHTEDRSTVGISSRPVANSTVQFSSTHHQPNEKLSPYGNSFSGGIPVTNRSHLSKDNSGSNHSSPVVPRGKSRSSTPPHQSTQPDLRFQSSLGTMWSKSEILNNDSTAATRRINTAMGNTKPVSGMHNGANVARKSPTESSSVTIETGSNASAFSSTSSSGVYLPQTVFLETSTCLYSPYNVYTVQISPGLTLVLLSQAPRYSLADSLYQVIQTIQDVMYGRRSKLPRSRSIYVYDTINVQLGRIHNSLKKVTGRMKTLISDVQNRWEKEDLKYKLLDFLEKDSAVRLPQELESSLMELYKKLRELFSRLFLSPVHCTSQLWDSLAQIRTSIRAELLDYREYLNVKAQRNITMTSYIDEFPGLVHFIFIDRHFHQMTAPSLNISLKAGESIDATSYLKEKIWTMYQHMMSKLTDGYTSVMMRDGDFYFSYFLWFEDYTGNPLPVQESYKPSRKQPYPGILCGQFYKDLLQNCFPSAIQGSIHCNEMFLMHLGTVHPMYIAAHCRKLAYKMWEMSGDIQHSVNLL</sequence>
<feature type="compositionally biased region" description="Basic and acidic residues" evidence="1">
    <location>
        <begin position="35"/>
        <end position="45"/>
    </location>
</feature>
<dbReference type="GO" id="GO:0016192">
    <property type="term" value="P:vesicle-mediated transport"/>
    <property type="evidence" value="ECO:0007669"/>
    <property type="project" value="InterPro"/>
</dbReference>
<dbReference type="GO" id="GO:0031085">
    <property type="term" value="C:BLOC-3 complex"/>
    <property type="evidence" value="ECO:0007669"/>
    <property type="project" value="TreeGrafter"/>
</dbReference>
<dbReference type="PANTHER" id="PTHR12761">
    <property type="entry name" value="HERMANSKY-PUDLAK SYNDROME PROTEIN 1"/>
    <property type="match status" value="1"/>
</dbReference>